<protein>
    <submittedName>
        <fullName evidence="1">Uncharacterized protein</fullName>
    </submittedName>
</protein>
<dbReference type="AlphaFoldDB" id="A0A1J5SYL2"/>
<sequence>MTQLDLNHRDTEDTEKCSWTEFVYPIYFTSEVSADSAPCLDFSLCLSAVALAKVDISVPLWFNCGC</sequence>
<proteinExistence type="predicted"/>
<organism evidence="1">
    <name type="scientific">mine drainage metagenome</name>
    <dbReference type="NCBI Taxonomy" id="410659"/>
    <lineage>
        <taxon>unclassified sequences</taxon>
        <taxon>metagenomes</taxon>
        <taxon>ecological metagenomes</taxon>
    </lineage>
</organism>
<reference evidence="1" key="1">
    <citation type="submission" date="2016-10" db="EMBL/GenBank/DDBJ databases">
        <title>Sequence of Gallionella enrichment culture.</title>
        <authorList>
            <person name="Poehlein A."/>
            <person name="Muehling M."/>
            <person name="Daniel R."/>
        </authorList>
    </citation>
    <scope>NUCLEOTIDE SEQUENCE</scope>
</reference>
<gene>
    <name evidence="1" type="ORF">GALL_126600</name>
</gene>
<comment type="caution">
    <text evidence="1">The sequence shown here is derived from an EMBL/GenBank/DDBJ whole genome shotgun (WGS) entry which is preliminary data.</text>
</comment>
<name>A0A1J5SYL2_9ZZZZ</name>
<evidence type="ECO:0000313" key="1">
    <source>
        <dbReference type="EMBL" id="OIR05102.1"/>
    </source>
</evidence>
<accession>A0A1J5SYL2</accession>
<dbReference type="EMBL" id="MLJW01000052">
    <property type="protein sequence ID" value="OIR05102.1"/>
    <property type="molecule type" value="Genomic_DNA"/>
</dbReference>